<name>A0A0L0MAR8_9BURK</name>
<dbReference type="Proteomes" id="UP000036959">
    <property type="component" value="Unassembled WGS sequence"/>
</dbReference>
<organism evidence="1 2">
    <name type="scientific">Candidatus Burkholderia verschuerenii</name>
    <dbReference type="NCBI Taxonomy" id="242163"/>
    <lineage>
        <taxon>Bacteria</taxon>
        <taxon>Pseudomonadati</taxon>
        <taxon>Pseudomonadota</taxon>
        <taxon>Betaproteobacteria</taxon>
        <taxon>Burkholderiales</taxon>
        <taxon>Burkholderiaceae</taxon>
        <taxon>Burkholderia</taxon>
    </lineage>
</organism>
<dbReference type="OrthoDB" id="9795689at2"/>
<accession>A0A0L0MAR8</accession>
<dbReference type="Gene3D" id="3.30.70.1210">
    <property type="entry name" value="Crispr-associated protein, domain 2"/>
    <property type="match status" value="1"/>
</dbReference>
<gene>
    <name evidence="1" type="ORF">BVER_00658</name>
</gene>
<keyword evidence="2" id="KW-1185">Reference proteome</keyword>
<evidence type="ECO:0000313" key="2">
    <source>
        <dbReference type="Proteomes" id="UP000036959"/>
    </source>
</evidence>
<dbReference type="InterPro" id="IPR010179">
    <property type="entry name" value="CRISPR-assoc_prot_Cse3"/>
</dbReference>
<dbReference type="PATRIC" id="fig|242163.4.peg.1236"/>
<dbReference type="EMBL" id="LFJJ01000135">
    <property type="protein sequence ID" value="KND59375.1"/>
    <property type="molecule type" value="Genomic_DNA"/>
</dbReference>
<dbReference type="AlphaFoldDB" id="A0A0L0MAR8"/>
<reference evidence="2" key="1">
    <citation type="submission" date="2015-06" db="EMBL/GenBank/DDBJ databases">
        <title>Comparative genomics of Burkholderia leaf nodule symbionts.</title>
        <authorList>
            <person name="Carlier A."/>
            <person name="Eberl L."/>
            <person name="Pinto-Carbo M."/>
        </authorList>
    </citation>
    <scope>NUCLEOTIDE SEQUENCE [LARGE SCALE GENOMIC DNA]</scope>
    <source>
        <strain evidence="2">UZHbot4</strain>
    </source>
</reference>
<comment type="caution">
    <text evidence="1">The sequence shown here is derived from an EMBL/GenBank/DDBJ whole genome shotgun (WGS) entry which is preliminary data.</text>
</comment>
<dbReference type="Pfam" id="PF08798">
    <property type="entry name" value="CRISPR_assoc"/>
    <property type="match status" value="1"/>
</dbReference>
<sequence>MSKFNLMHCQPDPRMFTQWAARRGWLGPGGNIGYAMHVALHEAFGERAPRPFYYRDARAGLLAYAQCRADELREAASLANPDLAAALGLDCGPRSPGLNVRSFPMQWSAGRALGFEVRVRPVRRDRDGREHDALHFAIERKQNDDRLNREEVYRQWLEREFTASGAAKLVATRMTRFHLTGVLRRTQADGKSGAMRRAETVFGLDAVFSGQLTVDDPDAFALLLKRGVGRHRSFGFGMLLLRPAVG</sequence>
<dbReference type="RefSeq" id="WP_050454790.1">
    <property type="nucleotide sequence ID" value="NZ_LFJJ01000135.1"/>
</dbReference>
<dbReference type="SUPFAM" id="SSF117987">
    <property type="entry name" value="CRISPR-associated protein"/>
    <property type="match status" value="1"/>
</dbReference>
<dbReference type="NCBIfam" id="TIGR01907">
    <property type="entry name" value="casE_Cse3"/>
    <property type="match status" value="1"/>
</dbReference>
<evidence type="ECO:0000313" key="1">
    <source>
        <dbReference type="EMBL" id="KND59375.1"/>
    </source>
</evidence>
<dbReference type="SMART" id="SM01101">
    <property type="entry name" value="CRISPR_assoc"/>
    <property type="match status" value="1"/>
</dbReference>
<proteinExistence type="predicted"/>
<protein>
    <submittedName>
        <fullName evidence="1">CRISPR-associated protein, Cse3 family</fullName>
    </submittedName>
</protein>